<evidence type="ECO:0000313" key="2">
    <source>
        <dbReference type="EMBL" id="KAK9688282.1"/>
    </source>
</evidence>
<reference evidence="2 3" key="1">
    <citation type="journal article" date="2024" name="BMC Genomics">
        <title>De novo assembly and annotation of Popillia japonica's genome with initial clues to its potential as an invasive pest.</title>
        <authorList>
            <person name="Cucini C."/>
            <person name="Boschi S."/>
            <person name="Funari R."/>
            <person name="Cardaioli E."/>
            <person name="Iannotti N."/>
            <person name="Marturano G."/>
            <person name="Paoli F."/>
            <person name="Bruttini M."/>
            <person name="Carapelli A."/>
            <person name="Frati F."/>
            <person name="Nardi F."/>
        </authorList>
    </citation>
    <scope>NUCLEOTIDE SEQUENCE [LARGE SCALE GENOMIC DNA]</scope>
    <source>
        <strain evidence="2">DMR45628</strain>
    </source>
</reference>
<proteinExistence type="predicted"/>
<protein>
    <submittedName>
        <fullName evidence="2">Uncharacterized protein</fullName>
    </submittedName>
</protein>
<comment type="caution">
    <text evidence="2">The sequence shown here is derived from an EMBL/GenBank/DDBJ whole genome shotgun (WGS) entry which is preliminary data.</text>
</comment>
<gene>
    <name evidence="2" type="ORF">QE152_g35666</name>
</gene>
<dbReference type="AlphaFoldDB" id="A0AAW1IFI2"/>
<evidence type="ECO:0000313" key="3">
    <source>
        <dbReference type="Proteomes" id="UP001458880"/>
    </source>
</evidence>
<sequence length="100" mass="11781">MSNNINGPLDVIDMYVDPPRRVCRTRCVLLTRRMDLLRKSARRIRGIQSLPRYQSDDASLHEYHSDKSKSARRIRGIQSLPRYQSDDASLHEYHSDKIRQ</sequence>
<keyword evidence="3" id="KW-1185">Reference proteome</keyword>
<accession>A0AAW1IFI2</accession>
<organism evidence="2 3">
    <name type="scientific">Popillia japonica</name>
    <name type="common">Japanese beetle</name>
    <dbReference type="NCBI Taxonomy" id="7064"/>
    <lineage>
        <taxon>Eukaryota</taxon>
        <taxon>Metazoa</taxon>
        <taxon>Ecdysozoa</taxon>
        <taxon>Arthropoda</taxon>
        <taxon>Hexapoda</taxon>
        <taxon>Insecta</taxon>
        <taxon>Pterygota</taxon>
        <taxon>Neoptera</taxon>
        <taxon>Endopterygota</taxon>
        <taxon>Coleoptera</taxon>
        <taxon>Polyphaga</taxon>
        <taxon>Scarabaeiformia</taxon>
        <taxon>Scarabaeidae</taxon>
        <taxon>Rutelinae</taxon>
        <taxon>Popillia</taxon>
    </lineage>
</organism>
<dbReference type="EMBL" id="JASPKY010000597">
    <property type="protein sequence ID" value="KAK9688282.1"/>
    <property type="molecule type" value="Genomic_DNA"/>
</dbReference>
<feature type="region of interest" description="Disordered" evidence="1">
    <location>
        <begin position="55"/>
        <end position="100"/>
    </location>
</feature>
<evidence type="ECO:0000256" key="1">
    <source>
        <dbReference type="SAM" id="MobiDB-lite"/>
    </source>
</evidence>
<feature type="compositionally biased region" description="Basic and acidic residues" evidence="1">
    <location>
        <begin position="84"/>
        <end position="100"/>
    </location>
</feature>
<dbReference type="Proteomes" id="UP001458880">
    <property type="component" value="Unassembled WGS sequence"/>
</dbReference>
<feature type="compositionally biased region" description="Basic and acidic residues" evidence="1">
    <location>
        <begin position="55"/>
        <end position="69"/>
    </location>
</feature>
<name>A0AAW1IFI2_POPJA</name>